<evidence type="ECO:0000313" key="3">
    <source>
        <dbReference type="EMBL" id="KAH9838702.1"/>
    </source>
</evidence>
<dbReference type="PRINTS" id="PR00625">
    <property type="entry name" value="JDOMAIN"/>
</dbReference>
<dbReference type="SUPFAM" id="SSF46565">
    <property type="entry name" value="Chaperone J-domain"/>
    <property type="match status" value="1"/>
</dbReference>
<reference evidence="3 4" key="1">
    <citation type="journal article" date="2021" name="Environ. Microbiol.">
        <title>Gene family expansions and transcriptome signatures uncover fungal adaptations to wood decay.</title>
        <authorList>
            <person name="Hage H."/>
            <person name="Miyauchi S."/>
            <person name="Viragh M."/>
            <person name="Drula E."/>
            <person name="Min B."/>
            <person name="Chaduli D."/>
            <person name="Navarro D."/>
            <person name="Favel A."/>
            <person name="Norest M."/>
            <person name="Lesage-Meessen L."/>
            <person name="Balint B."/>
            <person name="Merenyi Z."/>
            <person name="de Eugenio L."/>
            <person name="Morin E."/>
            <person name="Martinez A.T."/>
            <person name="Baldrian P."/>
            <person name="Stursova M."/>
            <person name="Martinez M.J."/>
            <person name="Novotny C."/>
            <person name="Magnuson J.K."/>
            <person name="Spatafora J.W."/>
            <person name="Maurice S."/>
            <person name="Pangilinan J."/>
            <person name="Andreopoulos W."/>
            <person name="LaButti K."/>
            <person name="Hundley H."/>
            <person name="Na H."/>
            <person name="Kuo A."/>
            <person name="Barry K."/>
            <person name="Lipzen A."/>
            <person name="Henrissat B."/>
            <person name="Riley R."/>
            <person name="Ahrendt S."/>
            <person name="Nagy L.G."/>
            <person name="Grigoriev I.V."/>
            <person name="Martin F."/>
            <person name="Rosso M.N."/>
        </authorList>
    </citation>
    <scope>NUCLEOTIDE SEQUENCE [LARGE SCALE GENOMIC DNA]</scope>
    <source>
        <strain evidence="3 4">CIRM-BRFM 1785</strain>
    </source>
</reference>
<feature type="domain" description="J" evidence="2">
    <location>
        <begin position="83"/>
        <end position="150"/>
    </location>
</feature>
<evidence type="ECO:0000259" key="2">
    <source>
        <dbReference type="PROSITE" id="PS50076"/>
    </source>
</evidence>
<dbReference type="GeneID" id="72008057"/>
<dbReference type="RefSeq" id="XP_047780617.1">
    <property type="nucleotide sequence ID" value="XM_047927325.1"/>
</dbReference>
<dbReference type="InterPro" id="IPR001623">
    <property type="entry name" value="DnaJ_domain"/>
</dbReference>
<name>A0ABQ8KKP3_9APHY</name>
<dbReference type="PANTHER" id="PTHR44825">
    <property type="match status" value="1"/>
</dbReference>
<feature type="region of interest" description="Disordered" evidence="1">
    <location>
        <begin position="24"/>
        <end position="72"/>
    </location>
</feature>
<sequence>MFSYVLSSASSYFHLPIEEDEDDEFPTSRHIAWLPSTDSTDSDDSDSGSSPVPSTSSTPSTRSTPRTNRKDRAVIQEILSHNDLYQIMGIHRTSRIDKMTLRRAYLTRSKACHPDKFPDDPEATRAFQKVSVAYDVLSKPSSKRLYDSQPPQSYDIFATRPIPPVQETFRSVIIGVFNDLLDGDLDMVRSLLRTVNDLNPSLRIGEEGINSVLVSLQAIRERALTCRTCILALHHELTHLLEVQRAFHDLSYFDIRRRSCLTIRLARLTVSLPIALERALTEQNADDIYAADGTRDGVGGADRTALMNARVYRLLRGLVHVLERMEHVLK</sequence>
<dbReference type="EMBL" id="JADCUA010000007">
    <property type="protein sequence ID" value="KAH9838702.1"/>
    <property type="molecule type" value="Genomic_DNA"/>
</dbReference>
<dbReference type="PANTHER" id="PTHR44825:SF1">
    <property type="entry name" value="DNAJ HOMOLOG SUBFAMILY C MEMBER 4"/>
    <property type="match status" value="1"/>
</dbReference>
<proteinExistence type="predicted"/>
<dbReference type="CDD" id="cd06257">
    <property type="entry name" value="DnaJ"/>
    <property type="match status" value="1"/>
</dbReference>
<dbReference type="InterPro" id="IPR036869">
    <property type="entry name" value="J_dom_sf"/>
</dbReference>
<dbReference type="SMART" id="SM00271">
    <property type="entry name" value="DnaJ"/>
    <property type="match status" value="1"/>
</dbReference>
<organism evidence="3 4">
    <name type="scientific">Rhodofomes roseus</name>
    <dbReference type="NCBI Taxonomy" id="34475"/>
    <lineage>
        <taxon>Eukaryota</taxon>
        <taxon>Fungi</taxon>
        <taxon>Dikarya</taxon>
        <taxon>Basidiomycota</taxon>
        <taxon>Agaricomycotina</taxon>
        <taxon>Agaricomycetes</taxon>
        <taxon>Polyporales</taxon>
        <taxon>Rhodofomes</taxon>
    </lineage>
</organism>
<dbReference type="InterPro" id="IPR052763">
    <property type="entry name" value="DnaJ_C4"/>
</dbReference>
<dbReference type="Pfam" id="PF00226">
    <property type="entry name" value="DnaJ"/>
    <property type="match status" value="1"/>
</dbReference>
<dbReference type="PROSITE" id="PS50076">
    <property type="entry name" value="DNAJ_2"/>
    <property type="match status" value="1"/>
</dbReference>
<evidence type="ECO:0000313" key="4">
    <source>
        <dbReference type="Proteomes" id="UP000814176"/>
    </source>
</evidence>
<dbReference type="Gene3D" id="1.10.287.110">
    <property type="entry name" value="DnaJ domain"/>
    <property type="match status" value="1"/>
</dbReference>
<protein>
    <submittedName>
        <fullName evidence="3">DnaJ-domain-containing protein</fullName>
    </submittedName>
</protein>
<gene>
    <name evidence="3" type="ORF">C8Q71DRAFT_856633</name>
</gene>
<feature type="compositionally biased region" description="Low complexity" evidence="1">
    <location>
        <begin position="47"/>
        <end position="66"/>
    </location>
</feature>
<dbReference type="Proteomes" id="UP000814176">
    <property type="component" value="Unassembled WGS sequence"/>
</dbReference>
<evidence type="ECO:0000256" key="1">
    <source>
        <dbReference type="SAM" id="MobiDB-lite"/>
    </source>
</evidence>
<comment type="caution">
    <text evidence="3">The sequence shown here is derived from an EMBL/GenBank/DDBJ whole genome shotgun (WGS) entry which is preliminary data.</text>
</comment>
<accession>A0ABQ8KKP3</accession>
<keyword evidence="4" id="KW-1185">Reference proteome</keyword>